<dbReference type="InterPro" id="IPR018258">
    <property type="entry name" value="Ribosomal_bL21_CS"/>
</dbReference>
<dbReference type="Proteomes" id="UP000693970">
    <property type="component" value="Unassembled WGS sequence"/>
</dbReference>
<evidence type="ECO:0000256" key="2">
    <source>
        <dbReference type="ARBA" id="ARBA00022730"/>
    </source>
</evidence>
<comment type="caution">
    <text evidence="6">The sequence shown here is derived from an EMBL/GenBank/DDBJ whole genome shotgun (WGS) entry which is preliminary data.</text>
</comment>
<dbReference type="InterPro" id="IPR001787">
    <property type="entry name" value="Ribosomal_bL21"/>
</dbReference>
<keyword evidence="2" id="KW-0699">rRNA-binding</keyword>
<proteinExistence type="inferred from homology"/>
<keyword evidence="7" id="KW-1185">Reference proteome</keyword>
<organism evidence="6 7">
    <name type="scientific">Nitzschia inconspicua</name>
    <dbReference type="NCBI Taxonomy" id="303405"/>
    <lineage>
        <taxon>Eukaryota</taxon>
        <taxon>Sar</taxon>
        <taxon>Stramenopiles</taxon>
        <taxon>Ochrophyta</taxon>
        <taxon>Bacillariophyta</taxon>
        <taxon>Bacillariophyceae</taxon>
        <taxon>Bacillariophycidae</taxon>
        <taxon>Bacillariales</taxon>
        <taxon>Bacillariaceae</taxon>
        <taxon>Nitzschia</taxon>
    </lineage>
</organism>
<evidence type="ECO:0000313" key="7">
    <source>
        <dbReference type="Proteomes" id="UP000693970"/>
    </source>
</evidence>
<gene>
    <name evidence="6" type="ORF">IV203_038555</name>
</gene>
<evidence type="ECO:0000313" key="6">
    <source>
        <dbReference type="EMBL" id="KAG7365352.1"/>
    </source>
</evidence>
<reference evidence="6" key="1">
    <citation type="journal article" date="2021" name="Sci. Rep.">
        <title>Diploid genomic architecture of Nitzschia inconspicua, an elite biomass production diatom.</title>
        <authorList>
            <person name="Oliver A."/>
            <person name="Podell S."/>
            <person name="Pinowska A."/>
            <person name="Traller J.C."/>
            <person name="Smith S.R."/>
            <person name="McClure R."/>
            <person name="Beliaev A."/>
            <person name="Bohutskyi P."/>
            <person name="Hill E.A."/>
            <person name="Rabines A."/>
            <person name="Zheng H."/>
            <person name="Allen L.Z."/>
            <person name="Kuo A."/>
            <person name="Grigoriev I.V."/>
            <person name="Allen A.E."/>
            <person name="Hazlebeck D."/>
            <person name="Allen E.E."/>
        </authorList>
    </citation>
    <scope>NUCLEOTIDE SEQUENCE</scope>
    <source>
        <strain evidence="6">Hildebrandi</strain>
    </source>
</reference>
<dbReference type="GO" id="GO:0019843">
    <property type="term" value="F:rRNA binding"/>
    <property type="evidence" value="ECO:0007669"/>
    <property type="project" value="UniProtKB-KW"/>
</dbReference>
<dbReference type="PANTHER" id="PTHR21349">
    <property type="entry name" value="50S RIBOSOMAL PROTEIN L21"/>
    <property type="match status" value="1"/>
</dbReference>
<feature type="compositionally biased region" description="Acidic residues" evidence="5">
    <location>
        <begin position="179"/>
        <end position="193"/>
    </location>
</feature>
<dbReference type="NCBIfam" id="TIGR00061">
    <property type="entry name" value="L21"/>
    <property type="match status" value="1"/>
</dbReference>
<protein>
    <recommendedName>
        <fullName evidence="4">Large ribosomal subunit protein bL21m</fullName>
    </recommendedName>
</protein>
<keyword evidence="6" id="KW-0689">Ribosomal protein</keyword>
<feature type="region of interest" description="Disordered" evidence="5">
    <location>
        <begin position="148"/>
        <end position="203"/>
    </location>
</feature>
<accession>A0A9K3PZ39</accession>
<dbReference type="OrthoDB" id="5994at2759"/>
<dbReference type="EMBL" id="JAGRRH010000009">
    <property type="protein sequence ID" value="KAG7365352.1"/>
    <property type="molecule type" value="Genomic_DNA"/>
</dbReference>
<name>A0A9K3PZ39_9STRA</name>
<reference evidence="6" key="2">
    <citation type="submission" date="2021-04" db="EMBL/GenBank/DDBJ databases">
        <authorList>
            <person name="Podell S."/>
        </authorList>
    </citation>
    <scope>NUCLEOTIDE SEQUENCE</scope>
    <source>
        <strain evidence="6">Hildebrandi</strain>
    </source>
</reference>
<comment type="similarity">
    <text evidence="1">Belongs to the bacterial ribosomal protein bL21 family.</text>
</comment>
<dbReference type="GO" id="GO:0005762">
    <property type="term" value="C:mitochondrial large ribosomal subunit"/>
    <property type="evidence" value="ECO:0007669"/>
    <property type="project" value="TreeGrafter"/>
</dbReference>
<dbReference type="GO" id="GO:0006412">
    <property type="term" value="P:translation"/>
    <property type="evidence" value="ECO:0007669"/>
    <property type="project" value="InterPro"/>
</dbReference>
<keyword evidence="3" id="KW-0694">RNA-binding</keyword>
<dbReference type="HAMAP" id="MF_01363">
    <property type="entry name" value="Ribosomal_bL21"/>
    <property type="match status" value="1"/>
</dbReference>
<evidence type="ECO:0000256" key="1">
    <source>
        <dbReference type="ARBA" id="ARBA00008563"/>
    </source>
</evidence>
<feature type="region of interest" description="Disordered" evidence="5">
    <location>
        <begin position="356"/>
        <end position="399"/>
    </location>
</feature>
<keyword evidence="6" id="KW-0687">Ribonucleoprotein</keyword>
<dbReference type="Pfam" id="PF00829">
    <property type="entry name" value="Ribosomal_L21p"/>
    <property type="match status" value="1"/>
</dbReference>
<dbReference type="AlphaFoldDB" id="A0A9K3PZ39"/>
<dbReference type="GO" id="GO:0003735">
    <property type="term" value="F:structural constituent of ribosome"/>
    <property type="evidence" value="ECO:0007669"/>
    <property type="project" value="InterPro"/>
</dbReference>
<dbReference type="PANTHER" id="PTHR21349:SF0">
    <property type="entry name" value="LARGE RIBOSOMAL SUBUNIT PROTEIN BL21M"/>
    <property type="match status" value="1"/>
</dbReference>
<feature type="compositionally biased region" description="Low complexity" evidence="5">
    <location>
        <begin position="367"/>
        <end position="379"/>
    </location>
</feature>
<evidence type="ECO:0000256" key="3">
    <source>
        <dbReference type="ARBA" id="ARBA00022884"/>
    </source>
</evidence>
<evidence type="ECO:0000256" key="5">
    <source>
        <dbReference type="SAM" id="MobiDB-lite"/>
    </source>
</evidence>
<feature type="compositionally biased region" description="Basic and acidic residues" evidence="5">
    <location>
        <begin position="385"/>
        <end position="399"/>
    </location>
</feature>
<dbReference type="PROSITE" id="PS01169">
    <property type="entry name" value="RIBOSOMAL_L21"/>
    <property type="match status" value="1"/>
</dbReference>
<dbReference type="InterPro" id="IPR028909">
    <property type="entry name" value="bL21-like"/>
</dbReference>
<evidence type="ECO:0000256" key="4">
    <source>
        <dbReference type="ARBA" id="ARBA00044129"/>
    </source>
</evidence>
<sequence length="399" mass="44373">MRMASIVGRRLRTTNSVNGRISGLCDAVSPNNTLPTLTLAADRYYYHSYTTSTFPTHTPFLHKTSIQTGLSNNYKNNSNTRLQQYATSSVANNYAAVDHVEAYEMAMQGRHGQQLALARLEGVGKDDPPFDPFLEDEKLLLQQQQILEQQQQQSNKELSAKETNAEDDDDDDGYHGDVSEDEDVEDFDDEEDGPLGSKYNPDGSLRRKKSVLATLRAGYPAGGLFAIIELAGAQHKVTTDDLIVVNRLQPVDVFKIGSVHTLQDVMLVGSSHLTLVGMPYVKGAQVDVMVEEITLDAKVIVFKKRRRKNSQRRNGYRRDLTMLRVVDIRMPEEYQNHTYVGRDSVEELDPDRTVVASASISGRTKPASAAAASSTSEPSMQEETVENKDSEIKEQLKTA</sequence>